<dbReference type="AlphaFoldDB" id="K8XW72"/>
<dbReference type="InterPro" id="IPR014757">
    <property type="entry name" value="Tscrpt_reg_IclR_C"/>
</dbReference>
<dbReference type="InterPro" id="IPR036390">
    <property type="entry name" value="WH_DNA-bd_sf"/>
</dbReference>
<feature type="domain" description="HTH iclR-type" evidence="5">
    <location>
        <begin position="32"/>
        <end position="93"/>
    </location>
</feature>
<dbReference type="InterPro" id="IPR011991">
    <property type="entry name" value="ArsR-like_HTH"/>
</dbReference>
<accession>K8XW72</accession>
<reference evidence="7 8" key="1">
    <citation type="journal article" date="2013" name="Genome Announc.">
        <title>Draft Genome Sequence of Rhodococcus opacus Strain M213 Shows a Diverse Catabolic Potential.</title>
        <authorList>
            <person name="Pathak A."/>
            <person name="Green S.J."/>
            <person name="Ogram A."/>
            <person name="Chauhan A."/>
        </authorList>
    </citation>
    <scope>NUCLEOTIDE SEQUENCE [LARGE SCALE GENOMIC DNA]</scope>
    <source>
        <strain evidence="7 8">M213</strain>
    </source>
</reference>
<dbReference type="GO" id="GO:0003700">
    <property type="term" value="F:DNA-binding transcription factor activity"/>
    <property type="evidence" value="ECO:0007669"/>
    <property type="project" value="TreeGrafter"/>
</dbReference>
<dbReference type="PROSITE" id="PS51077">
    <property type="entry name" value="HTH_ICLR"/>
    <property type="match status" value="1"/>
</dbReference>
<evidence type="ECO:0000313" key="8">
    <source>
        <dbReference type="Proteomes" id="UP000005951"/>
    </source>
</evidence>
<dbReference type="SUPFAM" id="SSF55781">
    <property type="entry name" value="GAF domain-like"/>
    <property type="match status" value="1"/>
</dbReference>
<comment type="caution">
    <text evidence="7">The sequence shown here is derived from an EMBL/GenBank/DDBJ whole genome shotgun (WGS) entry which is preliminary data.</text>
</comment>
<sequence length="279" mass="29253">MSSTPSTSTEDLGNDTPIGGRRFGADGDGSPAPAVTRAAGILDALEAAGGEPLGVSDLARSLGIAKSSTSHLCQALEDARLIQRRENGYVLGRRTIELAGAYLSGFDEVRSFYELCSRTSALRQHVVQIAMLDGTDVLYLARYEGRSRFRLAANIGERFPAALTATGQALLAVLPPAEVARRFRGVDIPHMTDSSLSGIAALQTRLTKARADGYAFDDEGVHPGVVGLAVRLTPRHAGGPMLSLGVTVLKNLATEATLAELLGELKSVAAALSNPLIFG</sequence>
<organism evidence="7 8">
    <name type="scientific">Rhodococcus opacus M213</name>
    <dbReference type="NCBI Taxonomy" id="1129896"/>
    <lineage>
        <taxon>Bacteria</taxon>
        <taxon>Bacillati</taxon>
        <taxon>Actinomycetota</taxon>
        <taxon>Actinomycetes</taxon>
        <taxon>Mycobacteriales</taxon>
        <taxon>Nocardiaceae</taxon>
        <taxon>Rhodococcus</taxon>
    </lineage>
</organism>
<dbReference type="Gene3D" id="1.10.10.10">
    <property type="entry name" value="Winged helix-like DNA-binding domain superfamily/Winged helix DNA-binding domain"/>
    <property type="match status" value="1"/>
</dbReference>
<dbReference type="InterPro" id="IPR050707">
    <property type="entry name" value="HTH_MetabolicPath_Reg"/>
</dbReference>
<evidence type="ECO:0000259" key="6">
    <source>
        <dbReference type="PROSITE" id="PS51078"/>
    </source>
</evidence>
<feature type="compositionally biased region" description="Polar residues" evidence="4">
    <location>
        <begin position="1"/>
        <end position="11"/>
    </location>
</feature>
<evidence type="ECO:0000256" key="2">
    <source>
        <dbReference type="ARBA" id="ARBA00023125"/>
    </source>
</evidence>
<evidence type="ECO:0000256" key="4">
    <source>
        <dbReference type="SAM" id="MobiDB-lite"/>
    </source>
</evidence>
<gene>
    <name evidence="7" type="ORF">WSS_A17361</name>
</gene>
<evidence type="ECO:0000256" key="1">
    <source>
        <dbReference type="ARBA" id="ARBA00023015"/>
    </source>
</evidence>
<dbReference type="Pfam" id="PF09339">
    <property type="entry name" value="HTH_IclR"/>
    <property type="match status" value="1"/>
</dbReference>
<keyword evidence="2" id="KW-0238">DNA-binding</keyword>
<dbReference type="RefSeq" id="WP_005245385.1">
    <property type="nucleotide sequence ID" value="NZ_AJYC02000059.1"/>
</dbReference>
<dbReference type="GO" id="GO:0045892">
    <property type="term" value="P:negative regulation of DNA-templated transcription"/>
    <property type="evidence" value="ECO:0007669"/>
    <property type="project" value="TreeGrafter"/>
</dbReference>
<dbReference type="EMBL" id="AJYC02000059">
    <property type="protein sequence ID" value="EKT81405.1"/>
    <property type="molecule type" value="Genomic_DNA"/>
</dbReference>
<dbReference type="GeneID" id="69895780"/>
<keyword evidence="3" id="KW-0804">Transcription</keyword>
<dbReference type="SUPFAM" id="SSF46785">
    <property type="entry name" value="Winged helix' DNA-binding domain"/>
    <property type="match status" value="1"/>
</dbReference>
<dbReference type="SMART" id="SM00346">
    <property type="entry name" value="HTH_ICLR"/>
    <property type="match status" value="1"/>
</dbReference>
<dbReference type="CDD" id="cd00090">
    <property type="entry name" value="HTH_ARSR"/>
    <property type="match status" value="1"/>
</dbReference>
<protein>
    <submittedName>
        <fullName evidence="7">IclR family transcriptional regulator</fullName>
    </submittedName>
</protein>
<dbReference type="Gene3D" id="3.30.450.40">
    <property type="match status" value="1"/>
</dbReference>
<proteinExistence type="predicted"/>
<keyword evidence="1" id="KW-0805">Transcription regulation</keyword>
<dbReference type="InterPro" id="IPR029016">
    <property type="entry name" value="GAF-like_dom_sf"/>
</dbReference>
<feature type="region of interest" description="Disordered" evidence="4">
    <location>
        <begin position="1"/>
        <end position="32"/>
    </location>
</feature>
<dbReference type="PANTHER" id="PTHR30136:SF24">
    <property type="entry name" value="HTH-TYPE TRANSCRIPTIONAL REPRESSOR ALLR"/>
    <property type="match status" value="1"/>
</dbReference>
<evidence type="ECO:0000256" key="3">
    <source>
        <dbReference type="ARBA" id="ARBA00023163"/>
    </source>
</evidence>
<dbReference type="Pfam" id="PF01614">
    <property type="entry name" value="IclR_C"/>
    <property type="match status" value="1"/>
</dbReference>
<name>K8XW72_RHOOP</name>
<dbReference type="GO" id="GO:0003677">
    <property type="term" value="F:DNA binding"/>
    <property type="evidence" value="ECO:0007669"/>
    <property type="project" value="UniProtKB-KW"/>
</dbReference>
<dbReference type="PROSITE" id="PS51078">
    <property type="entry name" value="ICLR_ED"/>
    <property type="match status" value="1"/>
</dbReference>
<dbReference type="Proteomes" id="UP000005951">
    <property type="component" value="Unassembled WGS sequence"/>
</dbReference>
<dbReference type="InterPro" id="IPR036388">
    <property type="entry name" value="WH-like_DNA-bd_sf"/>
</dbReference>
<evidence type="ECO:0000259" key="5">
    <source>
        <dbReference type="PROSITE" id="PS51077"/>
    </source>
</evidence>
<feature type="domain" description="IclR-ED" evidence="6">
    <location>
        <begin position="94"/>
        <end position="278"/>
    </location>
</feature>
<dbReference type="PANTHER" id="PTHR30136">
    <property type="entry name" value="HELIX-TURN-HELIX TRANSCRIPTIONAL REGULATOR, ICLR FAMILY"/>
    <property type="match status" value="1"/>
</dbReference>
<evidence type="ECO:0000313" key="7">
    <source>
        <dbReference type="EMBL" id="EKT81405.1"/>
    </source>
</evidence>
<dbReference type="InterPro" id="IPR005471">
    <property type="entry name" value="Tscrpt_reg_IclR_N"/>
</dbReference>